<protein>
    <submittedName>
        <fullName evidence="1">Uncharacterized protein</fullName>
    </submittedName>
</protein>
<evidence type="ECO:0000313" key="2">
    <source>
        <dbReference type="Proteomes" id="UP001059663"/>
    </source>
</evidence>
<dbReference type="EMBL" id="CP087977">
    <property type="protein sequence ID" value="UUZ43935.1"/>
    <property type="molecule type" value="Genomic_DNA"/>
</dbReference>
<proteinExistence type="predicted"/>
<organism evidence="1 2">
    <name type="scientific">Janibacter limosus</name>
    <dbReference type="NCBI Taxonomy" id="53458"/>
    <lineage>
        <taxon>Bacteria</taxon>
        <taxon>Bacillati</taxon>
        <taxon>Actinomycetota</taxon>
        <taxon>Actinomycetes</taxon>
        <taxon>Micrococcales</taxon>
        <taxon>Intrasporangiaceae</taxon>
        <taxon>Janibacter</taxon>
    </lineage>
</organism>
<reference evidence="1" key="1">
    <citation type="submission" date="2021-11" db="EMBL/GenBank/DDBJ databases">
        <title>Study of the species diversity of bacterial strains isolated from a unique natural object - Shulgan-Tash cave (Bashkiria).</title>
        <authorList>
            <person name="Sazanova A.L."/>
            <person name="Chirak E.R."/>
            <person name="Safronova V.I."/>
        </authorList>
    </citation>
    <scope>NUCLEOTIDE SEQUENCE</scope>
    <source>
        <strain evidence="1">P1</strain>
    </source>
</reference>
<sequence length="317" mass="32250">MRSTIAIAALSAAILTSGGVSAASAVDKGNCDLSGQCISRDHRVIQTEERDDVATGVDHGGNAGASNGSSGSGSSGFSQPGYSVPTTWDDYDRDAALAEWRRRDGGDFNGPDATLGLPGATGPDGSPQGAPPCGILVVPYVFTPCEGQPNTPPAATPAQPRVTIFRVIQMAMAKIQLPAPDMGSAPCTDAGCKGTVGAPAWFWLEGDQWKTYSDSASAGGLTVSVSAKPSKVVWSLGDGQSVTCTSAGTPYSTSRGWASSPDCGIPSGYSKAGTYTMTASMTYDVTFGGDASSTTTLVRTSTSSVTVGEYRAVTTRG</sequence>
<evidence type="ECO:0000313" key="1">
    <source>
        <dbReference type="EMBL" id="UUZ43935.1"/>
    </source>
</evidence>
<accession>A0AC61U1Q8</accession>
<gene>
    <name evidence="1" type="ORF">LP422_14745</name>
</gene>
<dbReference type="Proteomes" id="UP001059663">
    <property type="component" value="Chromosome"/>
</dbReference>
<name>A0AC61U1Q8_9MICO</name>